<evidence type="ECO:0000313" key="7">
    <source>
        <dbReference type="Proteomes" id="UP000500791"/>
    </source>
</evidence>
<dbReference type="Pfam" id="PF00781">
    <property type="entry name" value="DAGK_cat"/>
    <property type="match status" value="1"/>
</dbReference>
<proteinExistence type="predicted"/>
<keyword evidence="3 6" id="KW-0418">Kinase</keyword>
<evidence type="ECO:0000313" key="6">
    <source>
        <dbReference type="EMBL" id="QIK40799.1"/>
    </source>
</evidence>
<dbReference type="InterPro" id="IPR017438">
    <property type="entry name" value="ATP-NAD_kinase_N"/>
</dbReference>
<feature type="domain" description="DAGKc" evidence="5">
    <location>
        <begin position="17"/>
        <end position="147"/>
    </location>
</feature>
<dbReference type="Gene3D" id="3.40.50.10330">
    <property type="entry name" value="Probable inorganic polyphosphate/atp-NAD kinase, domain 1"/>
    <property type="match status" value="1"/>
</dbReference>
<sequence length="321" mass="35046">MHDSGTTPKGTEATPLTGRRNICIVMNSGSGKKDTSQIPDRIAAAFGRADVSYRLDIVKSGADITDTAQRAVDEGFSTIVAAGGDGTICAVASVVRNSGRTMGIIPLGTFNYFARSLDIPVEVEDAVDVIVAGSERHVPIATINDRVFLNNSSLGAYPEILKNREEIYARWGRSRVAAYWSVFKTLVMLRRPLKLQIVTQGETRDVTTPLVFAVNNAFQLEQIGLAGREEVAQGKLVLFIAPNSGRLGMLRHALALIAGNATEDRNFEIMAADHIRIETRRGARMVACDGERTRMKIPFELQVHPRELCVTVPNARKEGVR</sequence>
<organism evidence="6 7">
    <name type="scientific">Pontivivens nitratireducens</name>
    <dbReference type="NCBI Taxonomy" id="2758038"/>
    <lineage>
        <taxon>Bacteria</taxon>
        <taxon>Pseudomonadati</taxon>
        <taxon>Pseudomonadota</taxon>
        <taxon>Alphaproteobacteria</taxon>
        <taxon>Rhodobacterales</taxon>
        <taxon>Paracoccaceae</taxon>
        <taxon>Pontivivens</taxon>
    </lineage>
</organism>
<accession>A0A6G7VL86</accession>
<name>A0A6G7VL86_9RHOB</name>
<dbReference type="SUPFAM" id="SSF111331">
    <property type="entry name" value="NAD kinase/diacylglycerol kinase-like"/>
    <property type="match status" value="1"/>
</dbReference>
<protein>
    <submittedName>
        <fullName evidence="6">Diacylglycerol kinase</fullName>
    </submittedName>
</protein>
<evidence type="ECO:0000256" key="2">
    <source>
        <dbReference type="ARBA" id="ARBA00022741"/>
    </source>
</evidence>
<dbReference type="AlphaFoldDB" id="A0A6G7VL86"/>
<dbReference type="InterPro" id="IPR001206">
    <property type="entry name" value="Diacylglycerol_kinase_cat_dom"/>
</dbReference>
<keyword evidence="7" id="KW-1185">Reference proteome</keyword>
<dbReference type="Gene3D" id="2.60.200.40">
    <property type="match status" value="1"/>
</dbReference>
<dbReference type="InterPro" id="IPR050187">
    <property type="entry name" value="Lipid_Phosphate_FormReg"/>
</dbReference>
<keyword evidence="1" id="KW-0808">Transferase</keyword>
<keyword evidence="4" id="KW-0067">ATP-binding</keyword>
<dbReference type="PROSITE" id="PS50146">
    <property type="entry name" value="DAGK"/>
    <property type="match status" value="1"/>
</dbReference>
<dbReference type="PANTHER" id="PTHR12358:SF54">
    <property type="entry name" value="SPHINGOSINE KINASE RELATED PROTEIN"/>
    <property type="match status" value="1"/>
</dbReference>
<dbReference type="Pfam" id="PF19279">
    <property type="entry name" value="YegS_C"/>
    <property type="match status" value="1"/>
</dbReference>
<dbReference type="KEGG" id="mon:G8E03_08495"/>
<evidence type="ECO:0000256" key="1">
    <source>
        <dbReference type="ARBA" id="ARBA00022679"/>
    </source>
</evidence>
<dbReference type="GO" id="GO:0016301">
    <property type="term" value="F:kinase activity"/>
    <property type="evidence" value="ECO:0007669"/>
    <property type="project" value="UniProtKB-KW"/>
</dbReference>
<evidence type="ECO:0000259" key="5">
    <source>
        <dbReference type="PROSITE" id="PS50146"/>
    </source>
</evidence>
<dbReference type="GO" id="GO:0005524">
    <property type="term" value="F:ATP binding"/>
    <property type="evidence" value="ECO:0007669"/>
    <property type="project" value="UniProtKB-KW"/>
</dbReference>
<keyword evidence="2" id="KW-0547">Nucleotide-binding</keyword>
<dbReference type="InterPro" id="IPR016064">
    <property type="entry name" value="NAD/diacylglycerol_kinase_sf"/>
</dbReference>
<dbReference type="EMBL" id="CP049811">
    <property type="protein sequence ID" value="QIK40799.1"/>
    <property type="molecule type" value="Genomic_DNA"/>
</dbReference>
<evidence type="ECO:0000256" key="3">
    <source>
        <dbReference type="ARBA" id="ARBA00022777"/>
    </source>
</evidence>
<dbReference type="SMART" id="SM00046">
    <property type="entry name" value="DAGKc"/>
    <property type="match status" value="1"/>
</dbReference>
<gene>
    <name evidence="6" type="ORF">G8E03_08495</name>
</gene>
<evidence type="ECO:0000256" key="4">
    <source>
        <dbReference type="ARBA" id="ARBA00022840"/>
    </source>
</evidence>
<dbReference type="Proteomes" id="UP000500791">
    <property type="component" value="Chromosome"/>
</dbReference>
<dbReference type="InterPro" id="IPR045540">
    <property type="entry name" value="YegS/DAGK_C"/>
</dbReference>
<dbReference type="RefSeq" id="WP_166190654.1">
    <property type="nucleotide sequence ID" value="NZ_CP049811.1"/>
</dbReference>
<reference evidence="6 7" key="1">
    <citation type="submission" date="2020-03" db="EMBL/GenBank/DDBJ databases">
        <title>Complete genome sequence of Monaibacterium sp. ALG8 with diverse plasmids.</title>
        <authorList>
            <person name="Sun C."/>
        </authorList>
    </citation>
    <scope>NUCLEOTIDE SEQUENCE [LARGE SCALE GENOMIC DNA]</scope>
    <source>
        <strain evidence="6 7">ALG8</strain>
    </source>
</reference>
<dbReference type="PANTHER" id="PTHR12358">
    <property type="entry name" value="SPHINGOSINE KINASE"/>
    <property type="match status" value="1"/>
</dbReference>